<accession>A0A2B8C9T2</accession>
<reference evidence="1 2" key="1">
    <citation type="submission" date="2017-09" db="EMBL/GenBank/DDBJ databases">
        <title>Large-scale bioinformatics analysis of Bacillus genomes uncovers conserved roles of natural products in bacterial physiology.</title>
        <authorList>
            <consortium name="Agbiome Team Llc"/>
            <person name="Bleich R.M."/>
            <person name="Kirk G.J."/>
            <person name="Santa Maria K.C."/>
            <person name="Allen S.E."/>
            <person name="Farag S."/>
            <person name="Shank E.A."/>
            <person name="Bowers A."/>
        </authorList>
    </citation>
    <scope>NUCLEOTIDE SEQUENCE [LARGE SCALE GENOMIC DNA]</scope>
    <source>
        <strain evidence="1 2">AFS003013</strain>
    </source>
</reference>
<proteinExistence type="predicted"/>
<organism evidence="1 2">
    <name type="scientific">Priestia megaterium</name>
    <name type="common">Bacillus megaterium</name>
    <dbReference type="NCBI Taxonomy" id="1404"/>
    <lineage>
        <taxon>Bacteria</taxon>
        <taxon>Bacillati</taxon>
        <taxon>Bacillota</taxon>
        <taxon>Bacilli</taxon>
        <taxon>Bacillales</taxon>
        <taxon>Bacillaceae</taxon>
        <taxon>Priestia</taxon>
    </lineage>
</organism>
<gene>
    <name evidence="1" type="ORF">CN497_05880</name>
</gene>
<protein>
    <submittedName>
        <fullName evidence="1">Uncharacterized protein</fullName>
    </submittedName>
</protein>
<dbReference type="EMBL" id="NTYW01000004">
    <property type="protein sequence ID" value="PES42299.1"/>
    <property type="molecule type" value="Genomic_DNA"/>
</dbReference>
<comment type="caution">
    <text evidence="1">The sequence shown here is derived from an EMBL/GenBank/DDBJ whole genome shotgun (WGS) entry which is preliminary data.</text>
</comment>
<dbReference type="Proteomes" id="UP000220341">
    <property type="component" value="Unassembled WGS sequence"/>
</dbReference>
<name>A0A2B8C9T2_PRIMG</name>
<evidence type="ECO:0000313" key="2">
    <source>
        <dbReference type="Proteomes" id="UP000220341"/>
    </source>
</evidence>
<evidence type="ECO:0000313" key="1">
    <source>
        <dbReference type="EMBL" id="PES42299.1"/>
    </source>
</evidence>
<dbReference type="AlphaFoldDB" id="A0A2B8C9T2"/>
<sequence>MYSPQEALLASSLYFVFIILSFIISFFIGRILIIKSDRSVGEVQAISLFIYFVLFGTDFRYWWWGHAMSILNIFEFLATTLISFLIFVISECILYFWLKQLYKTNVQKGA</sequence>